<reference evidence="3" key="1">
    <citation type="submission" date="2022-11" db="UniProtKB">
        <authorList>
            <consortium name="WormBaseParasite"/>
        </authorList>
    </citation>
    <scope>IDENTIFICATION</scope>
</reference>
<dbReference type="WBParaSite" id="jg2146">
    <property type="protein sequence ID" value="jg2146"/>
    <property type="gene ID" value="jg2146"/>
</dbReference>
<dbReference type="Proteomes" id="UP000887574">
    <property type="component" value="Unplaced"/>
</dbReference>
<accession>A0A915DLX0</accession>
<keyword evidence="1" id="KW-1133">Transmembrane helix</keyword>
<keyword evidence="1" id="KW-0472">Membrane</keyword>
<evidence type="ECO:0000313" key="2">
    <source>
        <dbReference type="Proteomes" id="UP000887574"/>
    </source>
</evidence>
<keyword evidence="1" id="KW-0812">Transmembrane</keyword>
<proteinExistence type="predicted"/>
<evidence type="ECO:0000256" key="1">
    <source>
        <dbReference type="SAM" id="Phobius"/>
    </source>
</evidence>
<name>A0A915DLX0_9BILA</name>
<dbReference type="AlphaFoldDB" id="A0A915DLX0"/>
<evidence type="ECO:0000313" key="3">
    <source>
        <dbReference type="WBParaSite" id="jg2146"/>
    </source>
</evidence>
<feature type="transmembrane region" description="Helical" evidence="1">
    <location>
        <begin position="53"/>
        <end position="73"/>
    </location>
</feature>
<keyword evidence="2" id="KW-1185">Reference proteome</keyword>
<organism evidence="2 3">
    <name type="scientific">Ditylenchus dipsaci</name>
    <dbReference type="NCBI Taxonomy" id="166011"/>
    <lineage>
        <taxon>Eukaryota</taxon>
        <taxon>Metazoa</taxon>
        <taxon>Ecdysozoa</taxon>
        <taxon>Nematoda</taxon>
        <taxon>Chromadorea</taxon>
        <taxon>Rhabditida</taxon>
        <taxon>Tylenchina</taxon>
        <taxon>Tylenchomorpha</taxon>
        <taxon>Sphaerularioidea</taxon>
        <taxon>Anguinidae</taxon>
        <taxon>Anguininae</taxon>
        <taxon>Ditylenchus</taxon>
    </lineage>
</organism>
<protein>
    <submittedName>
        <fullName evidence="3">Uncharacterized protein</fullName>
    </submittedName>
</protein>
<sequence>MNLAQDFLSLKLSHTRQQHYRRNSTTFLQKMGKYHPLIEKAITFLPNVNKTNLIFLLLLILCWEGCTALAIILKPVFSFILRLLPIGNRWPKRNVPYLFSLKRGNKEMKDGELEKASKKTRNT</sequence>